<dbReference type="OrthoDB" id="46571at2"/>
<keyword evidence="4" id="KW-0690">Ribosome biogenesis</keyword>
<dbReference type="AlphaFoldDB" id="A0A143HGA9"/>
<keyword evidence="4" id="KW-0460">Magnesium</keyword>
<name>A0A143HGA9_9BACL</name>
<dbReference type="STRING" id="241244.ATY39_14490"/>
<dbReference type="PANTHER" id="PTHR34276">
    <property type="entry name" value="MINI-RIBONUCLEASE 3"/>
    <property type="match status" value="1"/>
</dbReference>
<dbReference type="PIRSF" id="PIRSF005520">
    <property type="entry name" value="UCP005520"/>
    <property type="match status" value="1"/>
</dbReference>
<dbReference type="GO" id="GO:0004525">
    <property type="term" value="F:ribonuclease III activity"/>
    <property type="evidence" value="ECO:0007669"/>
    <property type="project" value="InterPro"/>
</dbReference>
<dbReference type="Gene3D" id="1.10.1520.10">
    <property type="entry name" value="Ribonuclease III domain"/>
    <property type="match status" value="1"/>
</dbReference>
<dbReference type="CDD" id="cd00593">
    <property type="entry name" value="RIBOc"/>
    <property type="match status" value="1"/>
</dbReference>
<comment type="subcellular location">
    <subcellularLocation>
        <location evidence="4">Cytoplasm</location>
    </subcellularLocation>
</comment>
<keyword evidence="4" id="KW-0963">Cytoplasm</keyword>
<dbReference type="PANTHER" id="PTHR34276:SF1">
    <property type="entry name" value="MINI-RIBONUCLEASE 3"/>
    <property type="match status" value="1"/>
</dbReference>
<keyword evidence="4" id="KW-0698">rRNA processing</keyword>
<dbReference type="InterPro" id="IPR008226">
    <property type="entry name" value="Mini3_fam"/>
</dbReference>
<protein>
    <recommendedName>
        <fullName evidence="4">Mini-ribonuclease 3</fullName>
        <shortName evidence="4">Mini-3</shortName>
        <shortName evidence="4">Mini-RNase 3</shortName>
        <ecNumber evidence="4">3.1.26.-</ecNumber>
    </recommendedName>
    <alternativeName>
        <fullName evidence="4">Mini-RNase III</fullName>
        <shortName evidence="4">Mini-III</shortName>
    </alternativeName>
</protein>
<dbReference type="SMART" id="SM00535">
    <property type="entry name" value="RIBOc"/>
    <property type="match status" value="1"/>
</dbReference>
<comment type="similarity">
    <text evidence="4">Belongs to the MrnC RNase family.</text>
</comment>
<dbReference type="GO" id="GO:0005737">
    <property type="term" value="C:cytoplasm"/>
    <property type="evidence" value="ECO:0007669"/>
    <property type="project" value="UniProtKB-SubCell"/>
</dbReference>
<gene>
    <name evidence="4" type="primary">mrnC</name>
    <name evidence="6" type="ORF">ATY39_14490</name>
</gene>
<dbReference type="HAMAP" id="MF_01468">
    <property type="entry name" value="RNase_Mini_III"/>
    <property type="match status" value="1"/>
</dbReference>
<evidence type="ECO:0000313" key="7">
    <source>
        <dbReference type="Proteomes" id="UP000076021"/>
    </source>
</evidence>
<organism evidence="6 7">
    <name type="scientific">Rummeliibacillus stabekisii</name>
    <dbReference type="NCBI Taxonomy" id="241244"/>
    <lineage>
        <taxon>Bacteria</taxon>
        <taxon>Bacillati</taxon>
        <taxon>Bacillota</taxon>
        <taxon>Bacilli</taxon>
        <taxon>Bacillales</taxon>
        <taxon>Caryophanaceae</taxon>
        <taxon>Rummeliibacillus</taxon>
    </lineage>
</organism>
<keyword evidence="3 4" id="KW-0378">Hydrolase</keyword>
<dbReference type="InterPro" id="IPR000999">
    <property type="entry name" value="RNase_III_dom"/>
</dbReference>
<comment type="cofactor">
    <cofactor evidence="4">
        <name>Mg(2+)</name>
        <dbReference type="ChEBI" id="CHEBI:18420"/>
    </cofactor>
</comment>
<evidence type="ECO:0000256" key="3">
    <source>
        <dbReference type="ARBA" id="ARBA00022801"/>
    </source>
</evidence>
<keyword evidence="4" id="KW-0694">RNA-binding</keyword>
<feature type="active site" evidence="4">
    <location>
        <position position="29"/>
    </location>
</feature>
<keyword evidence="2 4" id="KW-0255">Endonuclease</keyword>
<dbReference type="Proteomes" id="UP000076021">
    <property type="component" value="Chromosome"/>
</dbReference>
<dbReference type="SUPFAM" id="SSF69065">
    <property type="entry name" value="RNase III domain-like"/>
    <property type="match status" value="1"/>
</dbReference>
<evidence type="ECO:0000256" key="4">
    <source>
        <dbReference type="HAMAP-Rule" id="MF_01468"/>
    </source>
</evidence>
<reference evidence="6 7" key="1">
    <citation type="journal article" date="2016" name="Genome Announc.">
        <title>Whole-Genome Sequence of Rummeliibacillus stabekisii Strain PP9 Isolated from Antarctic Soil.</title>
        <authorList>
            <person name="da Mota F.F."/>
            <person name="Vollu R.E."/>
            <person name="Jurelevicius D."/>
            <person name="Seldin L."/>
        </authorList>
    </citation>
    <scope>NUCLEOTIDE SEQUENCE [LARGE SCALE GENOMIC DNA]</scope>
    <source>
        <strain evidence="6 7">PP9</strain>
    </source>
</reference>
<keyword evidence="1 4" id="KW-0540">Nuclease</keyword>
<sequence>METRLIKVKELRTADVKQLNALALAYMGDAVLEIAIREHLLQTGRVKPNVLHREATHYVSAKAQAMVIRQMMDEAFFTEEEMAVLKRGRNAKSGSVPKNTDVQTYHYSSAFEAVLGFLYLTKQQERQEQVIQYAIQLVENKREEVAKK</sequence>
<comment type="subunit">
    <text evidence="4">Homodimer.</text>
</comment>
<evidence type="ECO:0000256" key="2">
    <source>
        <dbReference type="ARBA" id="ARBA00022759"/>
    </source>
</evidence>
<comment type="function">
    <text evidence="4">Involved in correct processing of both the 5' and 3' ends of 23S rRNA precursor. Processes 30S rRNA precursor transcript even in absence of ribonuclease 3 (Rnc); Rnc processes 30S rRNA into smaller rRNA precursors.</text>
</comment>
<dbReference type="EC" id="3.1.26.-" evidence="4"/>
<evidence type="ECO:0000256" key="1">
    <source>
        <dbReference type="ARBA" id="ARBA00022722"/>
    </source>
</evidence>
<dbReference type="KEGG" id="rst:ATY39_14490"/>
<keyword evidence="4" id="KW-0699">rRNA-binding</keyword>
<dbReference type="Pfam" id="PF00636">
    <property type="entry name" value="Ribonuclease_3"/>
    <property type="match status" value="1"/>
</dbReference>
<keyword evidence="7" id="KW-1185">Reference proteome</keyword>
<accession>A0A143HGA9</accession>
<dbReference type="EMBL" id="CP014806">
    <property type="protein sequence ID" value="AMX00517.1"/>
    <property type="molecule type" value="Genomic_DNA"/>
</dbReference>
<reference evidence="7" key="2">
    <citation type="submission" date="2016-03" db="EMBL/GenBank/DDBJ databases">
        <authorList>
            <person name="Ploux O."/>
        </authorList>
    </citation>
    <scope>NUCLEOTIDE SEQUENCE [LARGE SCALE GENOMIC DNA]</scope>
    <source>
        <strain evidence="7">PP9</strain>
    </source>
</reference>
<dbReference type="GO" id="GO:0006364">
    <property type="term" value="P:rRNA processing"/>
    <property type="evidence" value="ECO:0007669"/>
    <property type="project" value="UniProtKB-UniRule"/>
</dbReference>
<evidence type="ECO:0000259" key="5">
    <source>
        <dbReference type="SMART" id="SM00535"/>
    </source>
</evidence>
<dbReference type="InterPro" id="IPR036389">
    <property type="entry name" value="RNase_III_sf"/>
</dbReference>
<dbReference type="GO" id="GO:0019843">
    <property type="term" value="F:rRNA binding"/>
    <property type="evidence" value="ECO:0007669"/>
    <property type="project" value="UniProtKB-UniRule"/>
</dbReference>
<evidence type="ECO:0000313" key="6">
    <source>
        <dbReference type="EMBL" id="AMX00517.1"/>
    </source>
</evidence>
<feature type="domain" description="RNase III" evidence="5">
    <location>
        <begin position="9"/>
        <end position="140"/>
    </location>
</feature>
<proteinExistence type="inferred from homology"/>